<evidence type="ECO:0000259" key="2">
    <source>
        <dbReference type="SMART" id="SM00998"/>
    </source>
</evidence>
<dbReference type="PANTHER" id="PTHR43172">
    <property type="entry name" value="ADENYLOSUCCINATE LYASE"/>
    <property type="match status" value="1"/>
</dbReference>
<name>A0A8D4UVZ0_9FIRM</name>
<organism evidence="3 4">
    <name type="scientific">Dialister hominis</name>
    <dbReference type="NCBI Taxonomy" id="2582419"/>
    <lineage>
        <taxon>Bacteria</taxon>
        <taxon>Bacillati</taxon>
        <taxon>Bacillota</taxon>
        <taxon>Negativicutes</taxon>
        <taxon>Veillonellales</taxon>
        <taxon>Veillonellaceae</taxon>
        <taxon>Dialister</taxon>
    </lineage>
</organism>
<dbReference type="Pfam" id="PF10397">
    <property type="entry name" value="ADSL_C"/>
    <property type="match status" value="1"/>
</dbReference>
<keyword evidence="3" id="KW-0413">Isomerase</keyword>
<gene>
    <name evidence="3" type="primary">pcaB</name>
    <name evidence="3" type="ORF">Dia5BBH33_18720</name>
</gene>
<reference evidence="4" key="1">
    <citation type="submission" date="2019-05" db="EMBL/GenBank/DDBJ databases">
        <title>Complete genome sequencing of Dialister sp. strain 5BBH33.</title>
        <authorList>
            <person name="Sakamoto M."/>
            <person name="Murakami T."/>
            <person name="Mori H."/>
        </authorList>
    </citation>
    <scope>NUCLEOTIDE SEQUENCE [LARGE SCALE GENOMIC DNA]</scope>
    <source>
        <strain evidence="4">5BBH33</strain>
    </source>
</reference>
<dbReference type="InterPro" id="IPR022761">
    <property type="entry name" value="Fumarate_lyase_N"/>
</dbReference>
<dbReference type="SMART" id="SM00998">
    <property type="entry name" value="ADSL_C"/>
    <property type="match status" value="1"/>
</dbReference>
<dbReference type="InterPro" id="IPR024083">
    <property type="entry name" value="Fumarase/histidase_N"/>
</dbReference>
<dbReference type="Pfam" id="PF00206">
    <property type="entry name" value="Lyase_1"/>
    <property type="match status" value="1"/>
</dbReference>
<dbReference type="RefSeq" id="WP_143332885.1">
    <property type="nucleotide sequence ID" value="NZ_AP019697.1"/>
</dbReference>
<dbReference type="PRINTS" id="PR00149">
    <property type="entry name" value="FUMRATELYASE"/>
</dbReference>
<sequence length="418" mass="47006">MASMMEDSRVLGFLFGTDEMRAVWSEKNWVQKWLDTEAALARAQGELGVIPRETADVIVSHARAEEIDMDALAEGFRSSITIVPLLNAFKKSLPGDAGEYVHWGATSQDIYDTGLVLMEREACSIILRDAKACLSAILALVKKYRDTPEAGRTHVVHAIPITFGFKAAGWADELGREIERFKEMEKRAFVLEMGGAVGTLASQPEKGLETQEKMAEILGLRVPLIAWHTARDNQAELASDLALLAGTMGRICYEIFTLQRTEILELEEPFFKGKIGSSTMPHKRNPAVLENVLALLRNVRTTAPALEKARYILENLIVYEDHMKKNLFLQKGLMMSECVMMHLARKLGRLTAHHIVYDACMEAYEKEIPLKDVLMKTKVVTDDFTEEEIDTMLNPEQYLGLAPIFCDRVLEAYKEYMG</sequence>
<dbReference type="GO" id="GO:0016853">
    <property type="term" value="F:isomerase activity"/>
    <property type="evidence" value="ECO:0007669"/>
    <property type="project" value="UniProtKB-KW"/>
</dbReference>
<dbReference type="Gene3D" id="1.10.40.30">
    <property type="entry name" value="Fumarase/aspartase (C-terminal domain)"/>
    <property type="match status" value="1"/>
</dbReference>
<dbReference type="PRINTS" id="PR00145">
    <property type="entry name" value="ARGSUCLYASE"/>
</dbReference>
<dbReference type="EMBL" id="AP019697">
    <property type="protein sequence ID" value="BBK25937.1"/>
    <property type="molecule type" value="Genomic_DNA"/>
</dbReference>
<evidence type="ECO:0000256" key="1">
    <source>
        <dbReference type="ARBA" id="ARBA00023239"/>
    </source>
</evidence>
<dbReference type="OrthoDB" id="9768878at2"/>
<keyword evidence="4" id="KW-1185">Reference proteome</keyword>
<dbReference type="PROSITE" id="PS00163">
    <property type="entry name" value="FUMARATE_LYASES"/>
    <property type="match status" value="1"/>
</dbReference>
<proteinExistence type="predicted"/>
<dbReference type="Gene3D" id="1.10.275.10">
    <property type="entry name" value="Fumarase/aspartase (N-terminal domain)"/>
    <property type="match status" value="1"/>
</dbReference>
<dbReference type="InterPro" id="IPR020557">
    <property type="entry name" value="Fumarate_lyase_CS"/>
</dbReference>
<dbReference type="CDD" id="cd01597">
    <property type="entry name" value="pCLME"/>
    <property type="match status" value="1"/>
</dbReference>
<dbReference type="AlphaFoldDB" id="A0A8D4UVZ0"/>
<dbReference type="InterPro" id="IPR000362">
    <property type="entry name" value="Fumarate_lyase_fam"/>
</dbReference>
<dbReference type="GO" id="GO:0016829">
    <property type="term" value="F:lyase activity"/>
    <property type="evidence" value="ECO:0007669"/>
    <property type="project" value="UniProtKB-KW"/>
</dbReference>
<dbReference type="SUPFAM" id="SSF48557">
    <property type="entry name" value="L-aspartase-like"/>
    <property type="match status" value="1"/>
</dbReference>
<dbReference type="InterPro" id="IPR019468">
    <property type="entry name" value="AdenyloSucc_lyase_C"/>
</dbReference>
<feature type="domain" description="Adenylosuccinate lyase C-terminal" evidence="2">
    <location>
        <begin position="331"/>
        <end position="410"/>
    </location>
</feature>
<accession>A0A8D4UVZ0</accession>
<evidence type="ECO:0000313" key="3">
    <source>
        <dbReference type="EMBL" id="BBK25937.1"/>
    </source>
</evidence>
<keyword evidence="1" id="KW-0456">Lyase</keyword>
<dbReference type="KEGG" id="dho:Dia5BBH33_18720"/>
<dbReference type="GeneID" id="92717083"/>
<dbReference type="PANTHER" id="PTHR43172:SF1">
    <property type="entry name" value="ADENYLOSUCCINATE LYASE"/>
    <property type="match status" value="1"/>
</dbReference>
<dbReference type="Proteomes" id="UP000320585">
    <property type="component" value="Chromosome"/>
</dbReference>
<dbReference type="InterPro" id="IPR008948">
    <property type="entry name" value="L-Aspartase-like"/>
</dbReference>
<dbReference type="Gene3D" id="1.20.200.10">
    <property type="entry name" value="Fumarase/aspartase (Central domain)"/>
    <property type="match status" value="1"/>
</dbReference>
<protein>
    <submittedName>
        <fullName evidence="3">3-carboxy-cis,cis-muconate cycloisomerase</fullName>
    </submittedName>
</protein>
<evidence type="ECO:0000313" key="4">
    <source>
        <dbReference type="Proteomes" id="UP000320585"/>
    </source>
</evidence>